<keyword evidence="1" id="KW-1133">Transmembrane helix</keyword>
<reference evidence="2 3" key="1">
    <citation type="submission" date="2018-08" db="EMBL/GenBank/DDBJ databases">
        <title>Meiothermus granaticius genome AF-68 sequencing project.</title>
        <authorList>
            <person name="Da Costa M.S."/>
            <person name="Albuquerque L."/>
            <person name="Raposo P."/>
            <person name="Froufe H.J.C."/>
            <person name="Barroso C.S."/>
            <person name="Egas C."/>
        </authorList>
    </citation>
    <scope>NUCLEOTIDE SEQUENCE [LARGE SCALE GENOMIC DNA]</scope>
    <source>
        <strain evidence="2 3">AF-68</strain>
    </source>
</reference>
<feature type="transmembrane region" description="Helical" evidence="1">
    <location>
        <begin position="29"/>
        <end position="52"/>
    </location>
</feature>
<comment type="caution">
    <text evidence="2">The sequence shown here is derived from an EMBL/GenBank/DDBJ whole genome shotgun (WGS) entry which is preliminary data.</text>
</comment>
<keyword evidence="1" id="KW-0812">Transmembrane</keyword>
<name>A0A399F5P7_9DEIN</name>
<gene>
    <name evidence="2" type="ORF">Mgrana_02560</name>
</gene>
<dbReference type="AlphaFoldDB" id="A0A399F5P7"/>
<keyword evidence="1" id="KW-0472">Membrane</keyword>
<keyword evidence="3" id="KW-1185">Reference proteome</keyword>
<dbReference type="EMBL" id="QWLB01000039">
    <property type="protein sequence ID" value="RIH91558.1"/>
    <property type="molecule type" value="Genomic_DNA"/>
</dbReference>
<organism evidence="2 3">
    <name type="scientific">Meiothermus granaticius NBRC 107808</name>
    <dbReference type="NCBI Taxonomy" id="1227551"/>
    <lineage>
        <taxon>Bacteria</taxon>
        <taxon>Thermotogati</taxon>
        <taxon>Deinococcota</taxon>
        <taxon>Deinococci</taxon>
        <taxon>Thermales</taxon>
        <taxon>Thermaceae</taxon>
        <taxon>Meiothermus</taxon>
    </lineage>
</organism>
<evidence type="ECO:0000313" key="3">
    <source>
        <dbReference type="Proteomes" id="UP000266178"/>
    </source>
</evidence>
<evidence type="ECO:0000313" key="2">
    <source>
        <dbReference type="EMBL" id="RIH91558.1"/>
    </source>
</evidence>
<dbReference type="Proteomes" id="UP000266178">
    <property type="component" value="Unassembled WGS sequence"/>
</dbReference>
<dbReference type="RefSeq" id="WP_119358007.1">
    <property type="nucleotide sequence ID" value="NZ_BJXM01000007.1"/>
</dbReference>
<feature type="transmembrane region" description="Helical" evidence="1">
    <location>
        <begin position="64"/>
        <end position="87"/>
    </location>
</feature>
<sequence length="90" mass="9159">MTALGEVIIGVAELLEAEVKQLEGRLKGLLLTLVLGLGAGVLALGGLGWLIAAGYLQLRAWLPPAGAAAIMGVLSLAVAGGVLWFAVRQK</sequence>
<accession>A0A399F5P7</accession>
<protein>
    <recommendedName>
        <fullName evidence="4">Holin-X, holin superfamily III</fullName>
    </recommendedName>
</protein>
<evidence type="ECO:0008006" key="4">
    <source>
        <dbReference type="Google" id="ProtNLM"/>
    </source>
</evidence>
<evidence type="ECO:0000256" key="1">
    <source>
        <dbReference type="SAM" id="Phobius"/>
    </source>
</evidence>
<proteinExistence type="predicted"/>